<name>A0AAV7SHE7_PLEWA</name>
<organism evidence="2 3">
    <name type="scientific">Pleurodeles waltl</name>
    <name type="common">Iberian ribbed newt</name>
    <dbReference type="NCBI Taxonomy" id="8319"/>
    <lineage>
        <taxon>Eukaryota</taxon>
        <taxon>Metazoa</taxon>
        <taxon>Chordata</taxon>
        <taxon>Craniata</taxon>
        <taxon>Vertebrata</taxon>
        <taxon>Euteleostomi</taxon>
        <taxon>Amphibia</taxon>
        <taxon>Batrachia</taxon>
        <taxon>Caudata</taxon>
        <taxon>Salamandroidea</taxon>
        <taxon>Salamandridae</taxon>
        <taxon>Pleurodelinae</taxon>
        <taxon>Pleurodeles</taxon>
    </lineage>
</organism>
<gene>
    <name evidence="2" type="ORF">NDU88_003959</name>
</gene>
<protein>
    <submittedName>
        <fullName evidence="2">Uncharacterized protein</fullName>
    </submittedName>
</protein>
<evidence type="ECO:0000313" key="3">
    <source>
        <dbReference type="Proteomes" id="UP001066276"/>
    </source>
</evidence>
<dbReference type="Proteomes" id="UP001066276">
    <property type="component" value="Chromosome 4_2"/>
</dbReference>
<comment type="caution">
    <text evidence="2">The sequence shown here is derived from an EMBL/GenBank/DDBJ whole genome shotgun (WGS) entry which is preliminary data.</text>
</comment>
<sequence length="67" mass="7547">MSKWRQLDSQVVSNAGSPTQMDDRTPLLESTHSVEGNVYLQEGLVHRRLNFAEHLPGPSREAHCLGY</sequence>
<feature type="region of interest" description="Disordered" evidence="1">
    <location>
        <begin position="1"/>
        <end position="25"/>
    </location>
</feature>
<evidence type="ECO:0000256" key="1">
    <source>
        <dbReference type="SAM" id="MobiDB-lite"/>
    </source>
</evidence>
<keyword evidence="3" id="KW-1185">Reference proteome</keyword>
<accession>A0AAV7SHE7</accession>
<dbReference type="EMBL" id="JANPWB010000008">
    <property type="protein sequence ID" value="KAJ1163501.1"/>
    <property type="molecule type" value="Genomic_DNA"/>
</dbReference>
<proteinExistence type="predicted"/>
<dbReference type="AlphaFoldDB" id="A0AAV7SHE7"/>
<evidence type="ECO:0000313" key="2">
    <source>
        <dbReference type="EMBL" id="KAJ1163501.1"/>
    </source>
</evidence>
<feature type="compositionally biased region" description="Polar residues" evidence="1">
    <location>
        <begin position="7"/>
        <end position="20"/>
    </location>
</feature>
<reference evidence="2" key="1">
    <citation type="journal article" date="2022" name="bioRxiv">
        <title>Sequencing and chromosome-scale assembly of the giantPleurodeles waltlgenome.</title>
        <authorList>
            <person name="Brown T."/>
            <person name="Elewa A."/>
            <person name="Iarovenko S."/>
            <person name="Subramanian E."/>
            <person name="Araus A.J."/>
            <person name="Petzold A."/>
            <person name="Susuki M."/>
            <person name="Suzuki K.-i.T."/>
            <person name="Hayashi T."/>
            <person name="Toyoda A."/>
            <person name="Oliveira C."/>
            <person name="Osipova E."/>
            <person name="Leigh N.D."/>
            <person name="Simon A."/>
            <person name="Yun M.H."/>
        </authorList>
    </citation>
    <scope>NUCLEOTIDE SEQUENCE</scope>
    <source>
        <strain evidence="2">20211129_DDA</strain>
        <tissue evidence="2">Liver</tissue>
    </source>
</reference>